<sequence>MKLNYFLILIICVLLLCFNIYIFKRNSTSDRMQDTIIRLVNEDSVKKSSHRIEREIRNYELRANGKVLNPSLEVFDTNGNKRTLSKIIDGNKLVLRYSELNCNTCVNKQIELLNLYVDSIGADHIILLTNYDSNFYMKQFKRISKIKYPIFNIGANLNECIPDIERPYFFIIDSNFRINSTYVPQIDESSVTKTYLRQILQYYFRIP</sequence>
<evidence type="ECO:0000313" key="1">
    <source>
        <dbReference type="EMBL" id="KFX74776.1"/>
    </source>
</evidence>
<organism evidence="1">
    <name type="scientific">Bacteroides fragilis</name>
    <dbReference type="NCBI Taxonomy" id="817"/>
    <lineage>
        <taxon>Bacteria</taxon>
        <taxon>Pseudomonadati</taxon>
        <taxon>Bacteroidota</taxon>
        <taxon>Bacteroidia</taxon>
        <taxon>Bacteroidales</taxon>
        <taxon>Bacteroidaceae</taxon>
        <taxon>Bacteroides</taxon>
    </lineage>
</organism>
<dbReference type="SUPFAM" id="SSF52833">
    <property type="entry name" value="Thioredoxin-like"/>
    <property type="match status" value="1"/>
</dbReference>
<dbReference type="PATRIC" id="fig|817.52.peg.2320"/>
<reference evidence="1" key="1">
    <citation type="book" date="2014" name="THE 24TH EUROPEAN CONGRESS OF CLINICAL MICROBIOLOGY AND INFECTIOUS DISEASES" publisher="ECCMID 2014" city="Barcelona, Spain">
        <title>Identification of resistance genes in three multidrug-resistant Bacteroides fragilis isolates by whole genome sequencing.</title>
        <editorList>
            <person name="Unknown"/>
            <person name="A."/>
        </editorList>
        <authorList>
            <person name="Sydenham T.V."/>
            <person name="Hasman H."/>
            <person name="Wang M."/>
            <person name="Soki J."/>
            <person name="Nagy E."/>
            <person name="Justesen U.S."/>
        </authorList>
    </citation>
    <scope>NUCLEOTIDE SEQUENCE</scope>
    <source>
        <strain evidence="1">DCMOUH0018B</strain>
    </source>
</reference>
<dbReference type="Gene3D" id="3.40.30.10">
    <property type="entry name" value="Glutaredoxin"/>
    <property type="match status" value="1"/>
</dbReference>
<dbReference type="AlphaFoldDB" id="A0A081UF31"/>
<name>A0A081UF31_BACFG</name>
<gene>
    <name evidence="1" type="ORF">EE52_0211170</name>
</gene>
<proteinExistence type="predicted"/>
<protein>
    <submittedName>
        <fullName evidence="1">Uncharacterized protein</fullName>
    </submittedName>
</protein>
<accession>A0A081UF31</accession>
<dbReference type="RefSeq" id="WP_005781717.1">
    <property type="nucleotide sequence ID" value="NZ_CP018937.1"/>
</dbReference>
<dbReference type="EMBL" id="JMZZ02000108">
    <property type="protein sequence ID" value="KFX74776.1"/>
    <property type="molecule type" value="Genomic_DNA"/>
</dbReference>
<comment type="caution">
    <text evidence="1">The sequence shown here is derived from an EMBL/GenBank/DDBJ whole genome shotgun (WGS) entry which is preliminary data.</text>
</comment>
<dbReference type="InterPro" id="IPR036249">
    <property type="entry name" value="Thioredoxin-like_sf"/>
</dbReference>
<reference evidence="1" key="2">
    <citation type="submission" date="2014-07" db="EMBL/GenBank/DDBJ databases">
        <title>Genetics and epidemiology of antimicrobial resistance in B. fragilis group.</title>
        <authorList>
            <person name="Sydenham T.V."/>
            <person name="Hasman H."/>
            <person name="Kemp M."/>
            <person name="Justesen U.S."/>
        </authorList>
    </citation>
    <scope>NUCLEOTIDE SEQUENCE [LARGE SCALE GENOMIC DNA]</scope>
    <source>
        <strain evidence="1">DCMOUH0018B</strain>
    </source>
</reference>